<gene>
    <name evidence="3" type="ORF">ACELLULO517_05710</name>
</gene>
<reference evidence="3 4" key="1">
    <citation type="journal article" date="2021" name="Microorganisms">
        <title>Acidisoma silvae sp. nov. and Acidisomacellulosilytica sp. nov., Two Acidophilic Bacteria Isolated from Decaying Wood, Hydrolyzing Cellulose and Producing Poly-3-hydroxybutyrate.</title>
        <authorList>
            <person name="Mieszkin S."/>
            <person name="Pouder E."/>
            <person name="Uroz S."/>
            <person name="Simon-Colin C."/>
            <person name="Alain K."/>
        </authorList>
    </citation>
    <scope>NUCLEOTIDE SEQUENCE [LARGE SCALE GENOMIC DNA]</scope>
    <source>
        <strain evidence="3 4">HW T5.17</strain>
    </source>
</reference>
<organism evidence="3 4">
    <name type="scientific">Acidisoma cellulosilyticum</name>
    <dbReference type="NCBI Taxonomy" id="2802395"/>
    <lineage>
        <taxon>Bacteria</taxon>
        <taxon>Pseudomonadati</taxon>
        <taxon>Pseudomonadota</taxon>
        <taxon>Alphaproteobacteria</taxon>
        <taxon>Acetobacterales</taxon>
        <taxon>Acidocellaceae</taxon>
        <taxon>Acidisoma</taxon>
    </lineage>
</organism>
<evidence type="ECO:0000313" key="3">
    <source>
        <dbReference type="EMBL" id="MCB8879721.1"/>
    </source>
</evidence>
<sequence>MKIDRRSFLGAAVIGLPAIALPGLTAAAATPPPGAVPMAAWPHQFTENGARVTIYEPQAIDWPNHATLSARAAIAITPIGRTTPIMGTIEFSGATEVDTDNNLVYFTNPTLISSSFPALDTSQAYTLQTRIAAFLTLMPPKIIPLNTVLLSLNEKPAAAGPPLNNNPPVIFYSAQPASLVVFDGEPTMAPIASTGLTYAVNTNWDVIQDQANGGAWYLLNNGIWLVAQAYTGPYQPAGPLPAAFSKIPNDANFGEIRRNVPGKPPTAGLVPIIFISTKPAEIIVTAGAPTFTPVPQTSLQAVTNSGAVLFRYTPTNSFYYLVSGRWFTASSLYGPWTFATPSLPPDFSRLSPDGTYGNLLASVPGTTAAQAAVLKAQVPTRATLPRSTTKVAVTYAGAPNFAPIPGTAMTYATNTAFQVIGTAGQYYCCYQGAWFVASAPTGPWMLATAVPAVIYTIPPSSPVYNVTYVQVYGSTTAAVTYGYTAGYMMGFITAGILAYGTGYYYPPYVAYGHVPVYYPYAYTYAGNVHYNTATGAWASTGTVYGAYGRTATAGYGYNPSTGTYARGAAVYGPYGGAAAGSRYNPSTGAYAHGSAVWGNGSASAHAYGYNPSTGMAGSTTQNANAYGRWGSSSVSGPNGSVNTASASNARGTAGAFNASNGAQGAAVHTNNGNNAGAVKTANGNVYAGSDGNVYQHNSSGWSKYNSGSWQQMQKPTQQSAQANHSTYQRPTTSSQNWGQLNRDQTARQYGGYNRGSYGGAGGGTRRRW</sequence>
<accession>A0A964E2S4</accession>
<feature type="compositionally biased region" description="Polar residues" evidence="1">
    <location>
        <begin position="698"/>
        <end position="743"/>
    </location>
</feature>
<proteinExistence type="predicted"/>
<dbReference type="EMBL" id="JAESVA010000002">
    <property type="protein sequence ID" value="MCB8879721.1"/>
    <property type="molecule type" value="Genomic_DNA"/>
</dbReference>
<dbReference type="RefSeq" id="WP_227306344.1">
    <property type="nucleotide sequence ID" value="NZ_JAESVA010000002.1"/>
</dbReference>
<dbReference type="InterPro" id="IPR006311">
    <property type="entry name" value="TAT_signal"/>
</dbReference>
<dbReference type="PROSITE" id="PS51318">
    <property type="entry name" value="TAT"/>
    <property type="match status" value="1"/>
</dbReference>
<evidence type="ECO:0000313" key="4">
    <source>
        <dbReference type="Proteomes" id="UP000721844"/>
    </source>
</evidence>
<feature type="signal peptide" evidence="2">
    <location>
        <begin position="1"/>
        <end position="28"/>
    </location>
</feature>
<evidence type="ECO:0000256" key="1">
    <source>
        <dbReference type="SAM" id="MobiDB-lite"/>
    </source>
</evidence>
<comment type="caution">
    <text evidence="3">The sequence shown here is derived from an EMBL/GenBank/DDBJ whole genome shotgun (WGS) entry which is preliminary data.</text>
</comment>
<feature type="chain" id="PRO_5037282150" evidence="2">
    <location>
        <begin position="29"/>
        <end position="768"/>
    </location>
</feature>
<evidence type="ECO:0000256" key="2">
    <source>
        <dbReference type="SAM" id="SignalP"/>
    </source>
</evidence>
<feature type="compositionally biased region" description="Gly residues" evidence="1">
    <location>
        <begin position="752"/>
        <end position="768"/>
    </location>
</feature>
<protein>
    <submittedName>
        <fullName evidence="3">Uncharacterized protein</fullName>
    </submittedName>
</protein>
<dbReference type="AlphaFoldDB" id="A0A964E2S4"/>
<keyword evidence="2" id="KW-0732">Signal</keyword>
<name>A0A964E2S4_9PROT</name>
<dbReference type="Proteomes" id="UP000721844">
    <property type="component" value="Unassembled WGS sequence"/>
</dbReference>
<keyword evidence="4" id="KW-1185">Reference proteome</keyword>
<feature type="region of interest" description="Disordered" evidence="1">
    <location>
        <begin position="698"/>
        <end position="768"/>
    </location>
</feature>